<accession>A0A2A7MHS0</accession>
<evidence type="ECO:0000256" key="4">
    <source>
        <dbReference type="ARBA" id="ARBA00022553"/>
    </source>
</evidence>
<dbReference type="Gene3D" id="1.10.287.130">
    <property type="match status" value="1"/>
</dbReference>
<dbReference type="PROSITE" id="PS50109">
    <property type="entry name" value="HIS_KIN"/>
    <property type="match status" value="1"/>
</dbReference>
<sequence>MKADKTFKSIFIRTGCMFLLFYVVMMSIVTVAYYKIKVNKNNSQISLMVNNLNSSIIENINDYEYSNAIENAEEYDKDKINLMTELRRSMTYSLFWASQKNYSKAYLYDNKGNLLAKSGEYLFISEDVPTNSSRVWNRYRYIDLEKNFSKNELIELYKMQEEESQDQTQTMKKTESDEFIDYWLGAKTGNMYVNESELIPKNIYIYAMKWKEESKDMYGPISRWGVKNYSFDIDNAEKLKIYDKEVDYPLNISSNMASKFRNSDEKFVKVESNAFYDKLFKRYSQVKEPSGHELVKQADKNGNLFLYNKNKKFFKIKDETVNTLRLNGKTYYTAVESLYYPLEDIFPQLLFLYISIFIIIGILTIILSKGLYKIYEKQIQLEKNRRELTSSIAHELKTPLGIIKAYSESIKENISERKRDYYLDVIIDETDKMDKLVLEMLDLSKLESRAYELKKEAFCINELFSKILKKNEKLLNDKNIKINYKSDEIYEIEGDYFRLEQVIDNLLSNAMNHAKEKINITIENRVVIIENDGEHISEDKINLIWDMFYKEDESRERSERRSGIGLAIVKNILELHNMEFGALNTEFGVKFWFKI</sequence>
<dbReference type="SMART" id="SM00387">
    <property type="entry name" value="HATPase_c"/>
    <property type="match status" value="1"/>
</dbReference>
<dbReference type="SUPFAM" id="SSF47384">
    <property type="entry name" value="Homodimeric domain of signal transducing histidine kinase"/>
    <property type="match status" value="1"/>
</dbReference>
<proteinExistence type="predicted"/>
<comment type="catalytic activity">
    <reaction evidence="1">
        <text>ATP + protein L-histidine = ADP + protein N-phospho-L-histidine.</text>
        <dbReference type="EC" id="2.7.13.3"/>
    </reaction>
</comment>
<dbReference type="EC" id="2.7.13.3" evidence="3"/>
<name>A0A2A7MHS0_9CLOT</name>
<dbReference type="InterPro" id="IPR003594">
    <property type="entry name" value="HATPase_dom"/>
</dbReference>
<feature type="transmembrane region" description="Helical" evidence="8">
    <location>
        <begin position="12"/>
        <end position="34"/>
    </location>
</feature>
<keyword evidence="6 10" id="KW-0418">Kinase</keyword>
<evidence type="ECO:0000313" key="10">
    <source>
        <dbReference type="EMBL" id="PEG31372.1"/>
    </source>
</evidence>
<keyword evidence="4" id="KW-0597">Phosphoprotein</keyword>
<gene>
    <name evidence="10" type="ORF">CQ394_06590</name>
</gene>
<dbReference type="OrthoDB" id="9762826at2"/>
<dbReference type="Pfam" id="PF02518">
    <property type="entry name" value="HATPase_c"/>
    <property type="match status" value="1"/>
</dbReference>
<comment type="caution">
    <text evidence="10">The sequence shown here is derived from an EMBL/GenBank/DDBJ whole genome shotgun (WGS) entry which is preliminary data.</text>
</comment>
<dbReference type="RefSeq" id="WP_058295530.1">
    <property type="nucleotide sequence ID" value="NZ_CAKJVD010000041.1"/>
</dbReference>
<keyword evidence="11" id="KW-1185">Reference proteome</keyword>
<dbReference type="GeneID" id="68877812"/>
<dbReference type="PANTHER" id="PTHR45453">
    <property type="entry name" value="PHOSPHATE REGULON SENSOR PROTEIN PHOR"/>
    <property type="match status" value="1"/>
</dbReference>
<keyword evidence="7" id="KW-0902">Two-component regulatory system</keyword>
<evidence type="ECO:0000256" key="5">
    <source>
        <dbReference type="ARBA" id="ARBA00022679"/>
    </source>
</evidence>
<evidence type="ECO:0000256" key="6">
    <source>
        <dbReference type="ARBA" id="ARBA00022777"/>
    </source>
</evidence>
<organism evidence="10 11">
    <name type="scientific">Clostridium neonatale</name>
    <dbReference type="NCBI Taxonomy" id="137838"/>
    <lineage>
        <taxon>Bacteria</taxon>
        <taxon>Bacillati</taxon>
        <taxon>Bacillota</taxon>
        <taxon>Clostridia</taxon>
        <taxon>Eubacteriales</taxon>
        <taxon>Clostridiaceae</taxon>
        <taxon>Clostridium</taxon>
    </lineage>
</organism>
<dbReference type="InterPro" id="IPR036097">
    <property type="entry name" value="HisK_dim/P_sf"/>
</dbReference>
<keyword evidence="8" id="KW-1133">Transmembrane helix</keyword>
<evidence type="ECO:0000313" key="11">
    <source>
        <dbReference type="Proteomes" id="UP000220840"/>
    </source>
</evidence>
<dbReference type="InterPro" id="IPR003661">
    <property type="entry name" value="HisK_dim/P_dom"/>
</dbReference>
<evidence type="ECO:0000256" key="2">
    <source>
        <dbReference type="ARBA" id="ARBA00004370"/>
    </source>
</evidence>
<dbReference type="AlphaFoldDB" id="A0A2A7MHS0"/>
<dbReference type="GO" id="GO:0004721">
    <property type="term" value="F:phosphoprotein phosphatase activity"/>
    <property type="evidence" value="ECO:0007669"/>
    <property type="project" value="TreeGrafter"/>
</dbReference>
<evidence type="ECO:0000256" key="3">
    <source>
        <dbReference type="ARBA" id="ARBA00012438"/>
    </source>
</evidence>
<dbReference type="InterPro" id="IPR005467">
    <property type="entry name" value="His_kinase_dom"/>
</dbReference>
<protein>
    <recommendedName>
        <fullName evidence="3">histidine kinase</fullName>
        <ecNumber evidence="3">2.7.13.3</ecNumber>
    </recommendedName>
</protein>
<keyword evidence="5" id="KW-0808">Transferase</keyword>
<dbReference type="FunFam" id="1.10.287.130:FF:000001">
    <property type="entry name" value="Two-component sensor histidine kinase"/>
    <property type="match status" value="1"/>
</dbReference>
<dbReference type="STRING" id="137838.GCA_001458595_02787"/>
<feature type="transmembrane region" description="Helical" evidence="8">
    <location>
        <begin position="345"/>
        <end position="367"/>
    </location>
</feature>
<evidence type="ECO:0000256" key="8">
    <source>
        <dbReference type="SAM" id="Phobius"/>
    </source>
</evidence>
<dbReference type="InterPro" id="IPR036890">
    <property type="entry name" value="HATPase_C_sf"/>
</dbReference>
<dbReference type="GO" id="GO:0000155">
    <property type="term" value="F:phosphorelay sensor kinase activity"/>
    <property type="evidence" value="ECO:0007669"/>
    <property type="project" value="InterPro"/>
</dbReference>
<dbReference type="CDD" id="cd00082">
    <property type="entry name" value="HisKA"/>
    <property type="match status" value="1"/>
</dbReference>
<dbReference type="Proteomes" id="UP000220840">
    <property type="component" value="Unassembled WGS sequence"/>
</dbReference>
<keyword evidence="8" id="KW-0472">Membrane</keyword>
<dbReference type="EMBL" id="PDCJ01000001">
    <property type="protein sequence ID" value="PEG31372.1"/>
    <property type="molecule type" value="Genomic_DNA"/>
</dbReference>
<keyword evidence="8" id="KW-0812">Transmembrane</keyword>
<dbReference type="Pfam" id="PF00512">
    <property type="entry name" value="HisKA"/>
    <property type="match status" value="1"/>
</dbReference>
<reference evidence="10 11" key="1">
    <citation type="submission" date="2017-10" db="EMBL/GenBank/DDBJ databases">
        <title>Effective Description of Clostridium neonatale sp. nov. linked to necrotizing enterocolitis in neonates and a clarification of species assignable to the genus Clostridium (Prazmowski 1880) emend. Lawson and Rainey 2016.</title>
        <authorList>
            <person name="Bernard K."/>
            <person name="Burdz T."/>
            <person name="Wiebe D."/>
            <person name="Balcewich B."/>
            <person name="Alfa M."/>
            <person name="Bernier A.-M."/>
        </authorList>
    </citation>
    <scope>NUCLEOTIDE SEQUENCE [LARGE SCALE GENOMIC DNA]</scope>
    <source>
        <strain evidence="10 11">LCDC99A005</strain>
    </source>
</reference>
<dbReference type="SUPFAM" id="SSF55874">
    <property type="entry name" value="ATPase domain of HSP90 chaperone/DNA topoisomerase II/histidine kinase"/>
    <property type="match status" value="1"/>
</dbReference>
<evidence type="ECO:0000259" key="9">
    <source>
        <dbReference type="PROSITE" id="PS50109"/>
    </source>
</evidence>
<dbReference type="SMART" id="SM00388">
    <property type="entry name" value="HisKA"/>
    <property type="match status" value="1"/>
</dbReference>
<feature type="domain" description="Histidine kinase" evidence="9">
    <location>
        <begin position="391"/>
        <end position="595"/>
    </location>
</feature>
<dbReference type="PANTHER" id="PTHR45453:SF1">
    <property type="entry name" value="PHOSPHATE REGULON SENSOR PROTEIN PHOR"/>
    <property type="match status" value="1"/>
</dbReference>
<evidence type="ECO:0000256" key="7">
    <source>
        <dbReference type="ARBA" id="ARBA00023012"/>
    </source>
</evidence>
<dbReference type="GO" id="GO:0005886">
    <property type="term" value="C:plasma membrane"/>
    <property type="evidence" value="ECO:0007669"/>
    <property type="project" value="TreeGrafter"/>
</dbReference>
<dbReference type="Gene3D" id="3.30.565.10">
    <property type="entry name" value="Histidine kinase-like ATPase, C-terminal domain"/>
    <property type="match status" value="1"/>
</dbReference>
<dbReference type="InterPro" id="IPR050351">
    <property type="entry name" value="BphY/WalK/GraS-like"/>
</dbReference>
<comment type="subcellular location">
    <subcellularLocation>
        <location evidence="2">Membrane</location>
    </subcellularLocation>
</comment>
<evidence type="ECO:0000256" key="1">
    <source>
        <dbReference type="ARBA" id="ARBA00000085"/>
    </source>
</evidence>
<dbReference type="GO" id="GO:0016036">
    <property type="term" value="P:cellular response to phosphate starvation"/>
    <property type="evidence" value="ECO:0007669"/>
    <property type="project" value="TreeGrafter"/>
</dbReference>